<name>A0A840DYR9_9BACT</name>
<dbReference type="InterPro" id="IPR037066">
    <property type="entry name" value="Plug_dom_sf"/>
</dbReference>
<accession>A0A840DYR9</accession>
<keyword evidence="5" id="KW-1185">Reference proteome</keyword>
<keyword evidence="2" id="KW-0472">Membrane</keyword>
<protein>
    <submittedName>
        <fullName evidence="4">TonB-linked SusC/RagA family outer membrane protein</fullName>
    </submittedName>
</protein>
<dbReference type="NCBIfam" id="TIGR04057">
    <property type="entry name" value="SusC_RagA_signa"/>
    <property type="match status" value="1"/>
</dbReference>
<evidence type="ECO:0000256" key="1">
    <source>
        <dbReference type="ARBA" id="ARBA00022729"/>
    </source>
</evidence>
<dbReference type="AlphaFoldDB" id="A0A840DYR9"/>
<feature type="domain" description="TonB-dependent receptor plug" evidence="3">
    <location>
        <begin position="115"/>
        <end position="215"/>
    </location>
</feature>
<keyword evidence="1" id="KW-0732">Signal</keyword>
<dbReference type="InterPro" id="IPR008969">
    <property type="entry name" value="CarboxyPept-like_regulatory"/>
</dbReference>
<dbReference type="Proteomes" id="UP000576209">
    <property type="component" value="Unassembled WGS sequence"/>
</dbReference>
<organism evidence="4 5">
    <name type="scientific">Neolewinella aquimaris</name>
    <dbReference type="NCBI Taxonomy" id="1835722"/>
    <lineage>
        <taxon>Bacteria</taxon>
        <taxon>Pseudomonadati</taxon>
        <taxon>Bacteroidota</taxon>
        <taxon>Saprospiria</taxon>
        <taxon>Saprospirales</taxon>
        <taxon>Lewinellaceae</taxon>
        <taxon>Neolewinella</taxon>
    </lineage>
</organism>
<keyword evidence="2" id="KW-0812">Transmembrane</keyword>
<comment type="subcellular location">
    <subcellularLocation>
        <location evidence="2">Cell outer membrane</location>
        <topology evidence="2">Multi-pass membrane protein</topology>
    </subcellularLocation>
</comment>
<evidence type="ECO:0000313" key="5">
    <source>
        <dbReference type="Proteomes" id="UP000576209"/>
    </source>
</evidence>
<sequence length="1037" mass="114733">MSNLLRLRACLMGIGVLVGGLLVAQQSVSGTVTDTEGTPLIGVNIVQDGTTSGTVTDLDGTYQLTVDPSATLNYSYTGYTTVFEEVRGRNEINVTLEEGATLDEVVVVGYGRQKKSTLTGSVAAINSEQLTTVPVANAANLLSGRVPGVMVRQNSGLPGGENTQIRIRGFAGAPLTLVDGVQMDFSRIDPNDIETVTILKDAAAAVYGARAGNGVILVTTKRGKTGKPQISYNGTYTMQSAVAMLQHVNAPQFVELFREADLNDGNGYDFTFDDEDQQNFANRAPGYEGGNWVDALIKNNAPMQQHSLSVSGGTETIKYFTSIGYTDQESYFRSRDFDYDRVNARSNIDAKINESLSFNLDLSYREENTNRPNNDLDAIWNDLGSAQPIFPTVLPDPTIDGVPYSGFSERNPVKRTDRSVYGSWDQKANVFRGKLGVDYNFPFLRGLTARAELNVQNLDQNTKTFRKPIEIFRYLPETDTYQSEGVDNPVSFIGVEQFRRTQVYPLVSMEYQTSFGDNSIKVLAIAEQQTRKFTRLGASRRELLSTNIPEIFVGSTDQQFNSGNSGADIGRKSLVGRLNYAFKDRYLFEATLRADGNVLFAPETRWGYFPSFSAGWVLSEESFFNADGAINFLKLRGSYSRLGDDTADGLNGYDYLTGYDLLGNPYILSGSTGQPRIRTRGLVNPFLTWEILTLTNFGVEANLFDGKLGVEIDVFQRKREGIIDVNVEDVPSTFGAELPVVNINSQENRGFEVALSYEQRIGAFKIDVAPNVSYARAKWVDVKSQEDFTDPDQKRLYELDGKRVNRFVGYRTDGIFMNQQEIDNYGVVQDGNENTTIRPGDIRYLDLDGDGELTFRDQEVIAYDQGLPELVGGMNLGIGYKGFRLSGLFQGASHFSINISGNSRNAFSNSSIPLTYHYDYRWQPDPNNPGVNINPDAQLPAMTQAPGANNNRNSDFWVRDVTYFRIKNLNLSYALPATAADRIGFGRIEVYVAGENVLTTNNLGIYKNSFDPEVQPGNPARRFPITRSVSFGLRASL</sequence>
<dbReference type="GO" id="GO:0044718">
    <property type="term" value="P:siderophore transmembrane transport"/>
    <property type="evidence" value="ECO:0007669"/>
    <property type="project" value="TreeGrafter"/>
</dbReference>
<dbReference type="InterPro" id="IPR023996">
    <property type="entry name" value="TonB-dep_OMP_SusC/RagA"/>
</dbReference>
<dbReference type="InterPro" id="IPR023997">
    <property type="entry name" value="TonB-dep_OMP_SusC/RagA_CS"/>
</dbReference>
<dbReference type="PROSITE" id="PS52016">
    <property type="entry name" value="TONB_DEPENDENT_REC_3"/>
    <property type="match status" value="1"/>
</dbReference>
<keyword evidence="2" id="KW-0813">Transport</keyword>
<dbReference type="Gene3D" id="2.170.130.10">
    <property type="entry name" value="TonB-dependent receptor, plug domain"/>
    <property type="match status" value="1"/>
</dbReference>
<dbReference type="RefSeq" id="WP_183494281.1">
    <property type="nucleotide sequence ID" value="NZ_JACIFF010000001.1"/>
</dbReference>
<dbReference type="EMBL" id="JACIFF010000001">
    <property type="protein sequence ID" value="MBB4078050.1"/>
    <property type="molecule type" value="Genomic_DNA"/>
</dbReference>
<gene>
    <name evidence="4" type="ORF">GGR28_000651</name>
</gene>
<dbReference type="NCBIfam" id="TIGR04056">
    <property type="entry name" value="OMP_RagA_SusC"/>
    <property type="match status" value="1"/>
</dbReference>
<reference evidence="4 5" key="1">
    <citation type="submission" date="2020-08" db="EMBL/GenBank/DDBJ databases">
        <title>Genomic Encyclopedia of Type Strains, Phase IV (KMG-IV): sequencing the most valuable type-strain genomes for metagenomic binning, comparative biology and taxonomic classification.</title>
        <authorList>
            <person name="Goeker M."/>
        </authorList>
    </citation>
    <scope>NUCLEOTIDE SEQUENCE [LARGE SCALE GENOMIC DNA]</scope>
    <source>
        <strain evidence="4 5">DSM 105137</strain>
    </source>
</reference>
<dbReference type="InterPro" id="IPR012910">
    <property type="entry name" value="Plug_dom"/>
</dbReference>
<dbReference type="Gene3D" id="2.60.40.1120">
    <property type="entry name" value="Carboxypeptidase-like, regulatory domain"/>
    <property type="match status" value="1"/>
</dbReference>
<dbReference type="Pfam" id="PF13715">
    <property type="entry name" value="CarbopepD_reg_2"/>
    <property type="match status" value="1"/>
</dbReference>
<comment type="caution">
    <text evidence="4">The sequence shown here is derived from an EMBL/GenBank/DDBJ whole genome shotgun (WGS) entry which is preliminary data.</text>
</comment>
<dbReference type="InterPro" id="IPR039426">
    <property type="entry name" value="TonB-dep_rcpt-like"/>
</dbReference>
<dbReference type="GO" id="GO:0015344">
    <property type="term" value="F:siderophore uptake transmembrane transporter activity"/>
    <property type="evidence" value="ECO:0007669"/>
    <property type="project" value="TreeGrafter"/>
</dbReference>
<keyword evidence="2" id="KW-0998">Cell outer membrane</keyword>
<dbReference type="PANTHER" id="PTHR30069">
    <property type="entry name" value="TONB-DEPENDENT OUTER MEMBRANE RECEPTOR"/>
    <property type="match status" value="1"/>
</dbReference>
<dbReference type="SUPFAM" id="SSF49464">
    <property type="entry name" value="Carboxypeptidase regulatory domain-like"/>
    <property type="match status" value="1"/>
</dbReference>
<evidence type="ECO:0000259" key="3">
    <source>
        <dbReference type="Pfam" id="PF07715"/>
    </source>
</evidence>
<dbReference type="SUPFAM" id="SSF56935">
    <property type="entry name" value="Porins"/>
    <property type="match status" value="1"/>
</dbReference>
<dbReference type="GO" id="GO:0009279">
    <property type="term" value="C:cell outer membrane"/>
    <property type="evidence" value="ECO:0007669"/>
    <property type="project" value="UniProtKB-SubCell"/>
</dbReference>
<evidence type="ECO:0000313" key="4">
    <source>
        <dbReference type="EMBL" id="MBB4078050.1"/>
    </source>
</evidence>
<keyword evidence="2" id="KW-1134">Transmembrane beta strand</keyword>
<dbReference type="Pfam" id="PF07715">
    <property type="entry name" value="Plug"/>
    <property type="match status" value="1"/>
</dbReference>
<comment type="similarity">
    <text evidence="2">Belongs to the TonB-dependent receptor family.</text>
</comment>
<proteinExistence type="inferred from homology"/>
<dbReference type="PANTHER" id="PTHR30069:SF29">
    <property type="entry name" value="HEMOGLOBIN AND HEMOGLOBIN-HAPTOGLOBIN-BINDING PROTEIN 1-RELATED"/>
    <property type="match status" value="1"/>
</dbReference>
<evidence type="ECO:0000256" key="2">
    <source>
        <dbReference type="PROSITE-ProRule" id="PRU01360"/>
    </source>
</evidence>